<accession>A0A8S9TS36</accession>
<comment type="caution">
    <text evidence="1">The sequence shown here is derived from an EMBL/GenBank/DDBJ whole genome shotgun (WGS) entry which is preliminary data.</text>
</comment>
<organism evidence="1 2">
    <name type="scientific">Phytophthora infestans</name>
    <name type="common">Potato late blight agent</name>
    <name type="synonym">Botrytis infestans</name>
    <dbReference type="NCBI Taxonomy" id="4787"/>
    <lineage>
        <taxon>Eukaryota</taxon>
        <taxon>Sar</taxon>
        <taxon>Stramenopiles</taxon>
        <taxon>Oomycota</taxon>
        <taxon>Peronosporomycetes</taxon>
        <taxon>Peronosporales</taxon>
        <taxon>Peronosporaceae</taxon>
        <taxon>Phytophthora</taxon>
    </lineage>
</organism>
<dbReference type="EMBL" id="JAACNO010002942">
    <property type="protein sequence ID" value="KAF4129559.1"/>
    <property type="molecule type" value="Genomic_DNA"/>
</dbReference>
<evidence type="ECO:0000313" key="1">
    <source>
        <dbReference type="EMBL" id="KAF4129559.1"/>
    </source>
</evidence>
<evidence type="ECO:0000313" key="2">
    <source>
        <dbReference type="Proteomes" id="UP000704712"/>
    </source>
</evidence>
<sequence length="172" mass="18942">MVLNNVPSPSLGGVAPIATMTGLPAMSPTDHFAFPGPTEMATRASIQALKQDHVKNLRKVLDEMHRCTNQVNREVRAGARMSHSKKLGTAVAQFDIGDYVLYADVWQHTRSQLRVNWCRPAQVTGTVSVWIFVIESLITGQGREAHASRLKVYADSSLNVRDDVLKHAAHNS</sequence>
<dbReference type="Proteomes" id="UP000704712">
    <property type="component" value="Unassembled WGS sequence"/>
</dbReference>
<dbReference type="AlphaFoldDB" id="A0A8S9TS36"/>
<name>A0A8S9TS36_PHYIN</name>
<proteinExistence type="predicted"/>
<gene>
    <name evidence="1" type="ORF">GN958_ATG21246</name>
</gene>
<reference evidence="1" key="1">
    <citation type="submission" date="2020-03" db="EMBL/GenBank/DDBJ databases">
        <title>Hybrid Assembly of Korean Phytophthora infestans isolates.</title>
        <authorList>
            <person name="Prokchorchik M."/>
            <person name="Lee Y."/>
            <person name="Seo J."/>
            <person name="Cho J.-H."/>
            <person name="Park Y.-E."/>
            <person name="Jang D.-C."/>
            <person name="Im J.-S."/>
            <person name="Choi J.-G."/>
            <person name="Park H.-J."/>
            <person name="Lee G.-B."/>
            <person name="Lee Y.-G."/>
            <person name="Hong S.-Y."/>
            <person name="Cho K."/>
            <person name="Sohn K.H."/>
        </authorList>
    </citation>
    <scope>NUCLEOTIDE SEQUENCE</scope>
    <source>
        <strain evidence="1">KR_2_A2</strain>
    </source>
</reference>
<protein>
    <submittedName>
        <fullName evidence="1">Uncharacterized protein</fullName>
    </submittedName>
</protein>